<evidence type="ECO:0000313" key="1">
    <source>
        <dbReference type="EMBL" id="CAH0722161.1"/>
    </source>
</evidence>
<dbReference type="Proteomes" id="UP000838878">
    <property type="component" value="Chromosome 3"/>
</dbReference>
<organism evidence="1 2">
    <name type="scientific">Brenthis ino</name>
    <name type="common">lesser marbled fritillary</name>
    <dbReference type="NCBI Taxonomy" id="405034"/>
    <lineage>
        <taxon>Eukaryota</taxon>
        <taxon>Metazoa</taxon>
        <taxon>Ecdysozoa</taxon>
        <taxon>Arthropoda</taxon>
        <taxon>Hexapoda</taxon>
        <taxon>Insecta</taxon>
        <taxon>Pterygota</taxon>
        <taxon>Neoptera</taxon>
        <taxon>Endopterygota</taxon>
        <taxon>Lepidoptera</taxon>
        <taxon>Glossata</taxon>
        <taxon>Ditrysia</taxon>
        <taxon>Papilionoidea</taxon>
        <taxon>Nymphalidae</taxon>
        <taxon>Heliconiinae</taxon>
        <taxon>Argynnini</taxon>
        <taxon>Brenthis</taxon>
    </lineage>
</organism>
<gene>
    <name evidence="1" type="ORF">BINO364_LOCUS8169</name>
</gene>
<accession>A0A8J9YDC9</accession>
<feature type="non-terminal residue" evidence="1">
    <location>
        <position position="99"/>
    </location>
</feature>
<evidence type="ECO:0000313" key="2">
    <source>
        <dbReference type="Proteomes" id="UP000838878"/>
    </source>
</evidence>
<name>A0A8J9YDC9_9NEOP</name>
<dbReference type="AlphaFoldDB" id="A0A8J9YDC9"/>
<dbReference type="OrthoDB" id="522106at2759"/>
<dbReference type="EMBL" id="OV170223">
    <property type="protein sequence ID" value="CAH0722161.1"/>
    <property type="molecule type" value="Genomic_DNA"/>
</dbReference>
<keyword evidence="2" id="KW-1185">Reference proteome</keyword>
<reference evidence="1" key="1">
    <citation type="submission" date="2021-12" db="EMBL/GenBank/DDBJ databases">
        <authorList>
            <person name="Martin H S."/>
        </authorList>
    </citation>
    <scope>NUCLEOTIDE SEQUENCE</scope>
</reference>
<sequence>MARGVDWCTGKEAVLGSGPRVMPLQAGFEKELDAELDAYFTENLAELRAAAGITAVEIDGHKSFDQVQVKIQAAIMASPAFNIECCSQLRNVRADELAF</sequence>
<protein>
    <submittedName>
        <fullName evidence="1">Uncharacterized protein</fullName>
    </submittedName>
</protein>
<proteinExistence type="predicted"/>